<evidence type="ECO:0000256" key="3">
    <source>
        <dbReference type="ARBA" id="ARBA00023163"/>
    </source>
</evidence>
<dbReference type="InterPro" id="IPR009057">
    <property type="entry name" value="Homeodomain-like_sf"/>
</dbReference>
<dbReference type="RefSeq" id="WP_048735347.1">
    <property type="nucleotide sequence ID" value="NZ_CP012033.1"/>
</dbReference>
<evidence type="ECO:0000259" key="4">
    <source>
        <dbReference type="PROSITE" id="PS01124"/>
    </source>
</evidence>
<dbReference type="GO" id="GO:0003700">
    <property type="term" value="F:DNA-binding transcription factor activity"/>
    <property type="evidence" value="ECO:0007669"/>
    <property type="project" value="InterPro"/>
</dbReference>
<keyword evidence="6" id="KW-1185">Reference proteome</keyword>
<proteinExistence type="predicted"/>
<dbReference type="InterPro" id="IPR018060">
    <property type="entry name" value="HTH_AraC"/>
</dbReference>
<dbReference type="InterPro" id="IPR014710">
    <property type="entry name" value="RmlC-like_jellyroll"/>
</dbReference>
<dbReference type="InterPro" id="IPR003313">
    <property type="entry name" value="AraC-bd"/>
</dbReference>
<dbReference type="Pfam" id="PF02311">
    <property type="entry name" value="AraC_binding"/>
    <property type="match status" value="1"/>
</dbReference>
<feature type="domain" description="HTH araC/xylS-type" evidence="4">
    <location>
        <begin position="186"/>
        <end position="284"/>
    </location>
</feature>
<dbReference type="Pfam" id="PF12833">
    <property type="entry name" value="HTH_18"/>
    <property type="match status" value="1"/>
</dbReference>
<protein>
    <submittedName>
        <fullName evidence="5">AraC family transcriptional regulator</fullName>
    </submittedName>
</protein>
<dbReference type="Proteomes" id="UP000036000">
    <property type="component" value="Chromosome"/>
</dbReference>
<dbReference type="AlphaFoldDB" id="A0AAC8UVE2"/>
<sequence>MRTVTCIDISEPVLHFSSGKFTAGPHWKHKPMYHDGNFEIIIVIKGTLYLQVDNNYYVINEGDIFSLPPFHHLHGYKESPEDTQYFWFHFFTQKNAMRSLHVDNHDGQSVAALFKKNQVVLPLQYRALSLEKILIIIYQVLDVAKTHYFTSMSVDYLLTALLIEIAEDYYNSLSGENSTGAEARIDGIKEWIRANLSADLKASDVADHFDLNPHYLVRIFKEQTGQTVIQYINQLKLQQAAELLLQTNFPIKRIASTVFFTDEKRFMKAFKARYYLTPTEFRHTYTKKFLDSSNFDPEVPLVLDPKNEQRDE</sequence>
<evidence type="ECO:0000313" key="5">
    <source>
        <dbReference type="EMBL" id="AKP65226.1"/>
    </source>
</evidence>
<keyword evidence="2" id="KW-0238">DNA-binding</keyword>
<organism evidence="5 6">
    <name type="scientific">Levilactobacillus koreensis</name>
    <dbReference type="NCBI Taxonomy" id="637971"/>
    <lineage>
        <taxon>Bacteria</taxon>
        <taxon>Bacillati</taxon>
        <taxon>Bacillota</taxon>
        <taxon>Bacilli</taxon>
        <taxon>Lactobacillales</taxon>
        <taxon>Lactobacillaceae</taxon>
        <taxon>Levilactobacillus</taxon>
    </lineage>
</organism>
<dbReference type="KEGG" id="lko:ABN16_09555"/>
<gene>
    <name evidence="5" type="ORF">ABN16_09555</name>
</gene>
<dbReference type="SUPFAM" id="SSF46689">
    <property type="entry name" value="Homeodomain-like"/>
    <property type="match status" value="2"/>
</dbReference>
<evidence type="ECO:0000256" key="2">
    <source>
        <dbReference type="ARBA" id="ARBA00023125"/>
    </source>
</evidence>
<dbReference type="PANTHER" id="PTHR43280">
    <property type="entry name" value="ARAC-FAMILY TRANSCRIPTIONAL REGULATOR"/>
    <property type="match status" value="1"/>
</dbReference>
<dbReference type="PANTHER" id="PTHR43280:SF2">
    <property type="entry name" value="HTH-TYPE TRANSCRIPTIONAL REGULATOR EXSA"/>
    <property type="match status" value="1"/>
</dbReference>
<accession>A0AAC8UVE2</accession>
<dbReference type="EMBL" id="CP012033">
    <property type="protein sequence ID" value="AKP65226.1"/>
    <property type="molecule type" value="Genomic_DNA"/>
</dbReference>
<evidence type="ECO:0000313" key="6">
    <source>
        <dbReference type="Proteomes" id="UP000036000"/>
    </source>
</evidence>
<keyword evidence="1" id="KW-0805">Transcription regulation</keyword>
<dbReference type="SUPFAM" id="SSF51215">
    <property type="entry name" value="Regulatory protein AraC"/>
    <property type="match status" value="1"/>
</dbReference>
<reference evidence="5 6" key="1">
    <citation type="submission" date="2015-07" db="EMBL/GenBank/DDBJ databases">
        <title>Lactobacillus korensis/26-25/ whole genome sequencing.</title>
        <authorList>
            <person name="Kim M.K."/>
            <person name="Im W.-T."/>
            <person name="Srinivasan S."/>
            <person name="Lee J.-J."/>
        </authorList>
    </citation>
    <scope>NUCLEOTIDE SEQUENCE [LARGE SCALE GENOMIC DNA]</scope>
    <source>
        <strain evidence="5 6">26-25</strain>
    </source>
</reference>
<keyword evidence="3" id="KW-0804">Transcription</keyword>
<dbReference type="InterPro" id="IPR037923">
    <property type="entry name" value="HTH-like"/>
</dbReference>
<dbReference type="PROSITE" id="PS01124">
    <property type="entry name" value="HTH_ARAC_FAMILY_2"/>
    <property type="match status" value="1"/>
</dbReference>
<dbReference type="Gene3D" id="2.60.120.10">
    <property type="entry name" value="Jelly Rolls"/>
    <property type="match status" value="1"/>
</dbReference>
<dbReference type="Gene3D" id="1.10.10.60">
    <property type="entry name" value="Homeodomain-like"/>
    <property type="match status" value="2"/>
</dbReference>
<dbReference type="SMART" id="SM00342">
    <property type="entry name" value="HTH_ARAC"/>
    <property type="match status" value="1"/>
</dbReference>
<name>A0AAC8UVE2_9LACO</name>
<evidence type="ECO:0000256" key="1">
    <source>
        <dbReference type="ARBA" id="ARBA00023015"/>
    </source>
</evidence>
<dbReference type="GO" id="GO:0043565">
    <property type="term" value="F:sequence-specific DNA binding"/>
    <property type="evidence" value="ECO:0007669"/>
    <property type="project" value="InterPro"/>
</dbReference>